<dbReference type="Gene3D" id="3.40.605.10">
    <property type="entry name" value="Aldehyde Dehydrogenase, Chain A, domain 1"/>
    <property type="match status" value="1"/>
</dbReference>
<evidence type="ECO:0000259" key="3">
    <source>
        <dbReference type="Pfam" id="PF00171"/>
    </source>
</evidence>
<dbReference type="InterPro" id="IPR015590">
    <property type="entry name" value="Aldehyde_DH_dom"/>
</dbReference>
<evidence type="ECO:0000313" key="5">
    <source>
        <dbReference type="Proteomes" id="UP000018949"/>
    </source>
</evidence>
<proteinExistence type="inferred from homology"/>
<dbReference type="EMBL" id="BAUW01000007">
    <property type="protein sequence ID" value="GAE44330.1"/>
    <property type="molecule type" value="Genomic_DNA"/>
</dbReference>
<evidence type="ECO:0000256" key="2">
    <source>
        <dbReference type="ARBA" id="ARBA00023002"/>
    </source>
</evidence>
<dbReference type="Proteomes" id="UP000018949">
    <property type="component" value="Unassembled WGS sequence"/>
</dbReference>
<name>W4RIR7_9BACI</name>
<reference evidence="4 5" key="1">
    <citation type="submission" date="2013-12" db="EMBL/GenBank/DDBJ databases">
        <title>NBRP : Genome information of microbial organism related human and environment.</title>
        <authorList>
            <person name="Hattori M."/>
            <person name="Oshima K."/>
            <person name="Inaba H."/>
            <person name="Suda W."/>
            <person name="Sakamoto M."/>
            <person name="Iino T."/>
            <person name="Kitahara M."/>
            <person name="Oshida Y."/>
            <person name="Iida T."/>
            <person name="Kudo T."/>
            <person name="Itoh T."/>
            <person name="Ahmed I."/>
            <person name="Ohkuma M."/>
        </authorList>
    </citation>
    <scope>NUCLEOTIDE SEQUENCE [LARGE SCALE GENOMIC DNA]</scope>
    <source>
        <strain evidence="4 5">JCM 21738</strain>
    </source>
</reference>
<accession>W4RIR7</accession>
<dbReference type="PANTHER" id="PTHR42991">
    <property type="entry name" value="ALDEHYDE DEHYDROGENASE"/>
    <property type="match status" value="1"/>
</dbReference>
<dbReference type="InterPro" id="IPR051020">
    <property type="entry name" value="ALDH-related_metabolic_enz"/>
</dbReference>
<dbReference type="Pfam" id="PF00171">
    <property type="entry name" value="Aldedh"/>
    <property type="match status" value="1"/>
</dbReference>
<organism evidence="4 5">
    <name type="scientific">Mesobacillus boroniphilus JCM 21738</name>
    <dbReference type="NCBI Taxonomy" id="1294265"/>
    <lineage>
        <taxon>Bacteria</taxon>
        <taxon>Bacillati</taxon>
        <taxon>Bacillota</taxon>
        <taxon>Bacilli</taxon>
        <taxon>Bacillales</taxon>
        <taxon>Bacillaceae</taxon>
        <taxon>Mesobacillus</taxon>
    </lineage>
</organism>
<dbReference type="InterPro" id="IPR016162">
    <property type="entry name" value="Ald_DH_N"/>
</dbReference>
<dbReference type="PANTHER" id="PTHR42991:SF1">
    <property type="entry name" value="ALDEHYDE DEHYDROGENASE"/>
    <property type="match status" value="1"/>
</dbReference>
<dbReference type="Gene3D" id="3.40.309.10">
    <property type="entry name" value="Aldehyde Dehydrogenase, Chain A, domain 2"/>
    <property type="match status" value="1"/>
</dbReference>
<dbReference type="GO" id="GO:0008911">
    <property type="term" value="F:lactaldehyde dehydrogenase (NAD+) activity"/>
    <property type="evidence" value="ECO:0007669"/>
    <property type="project" value="TreeGrafter"/>
</dbReference>
<evidence type="ECO:0000313" key="4">
    <source>
        <dbReference type="EMBL" id="GAE44330.1"/>
    </source>
</evidence>
<dbReference type="AlphaFoldDB" id="W4RIR7"/>
<dbReference type="InterPro" id="IPR016163">
    <property type="entry name" value="Ald_DH_C"/>
</dbReference>
<evidence type="ECO:0000256" key="1">
    <source>
        <dbReference type="ARBA" id="ARBA00009986"/>
    </source>
</evidence>
<gene>
    <name evidence="4" type="ORF">JCM21738_1034</name>
</gene>
<feature type="domain" description="Aldehyde dehydrogenase" evidence="3">
    <location>
        <begin position="1"/>
        <end position="159"/>
    </location>
</feature>
<dbReference type="SUPFAM" id="SSF53720">
    <property type="entry name" value="ALDH-like"/>
    <property type="match status" value="1"/>
</dbReference>
<protein>
    <submittedName>
        <fullName evidence="4">Aldehyde dehydrogenase</fullName>
    </submittedName>
</protein>
<sequence length="164" mass="18027">MGDPLDEQTDLAAMISENDVIRAKAWIQDAVKNGAELVYGGESEKQILKPTVLLNAQLTDKVSCEEVFAPVVHINTFKEFDDAIEQVNDSKFGLQAGVYTNDLQKAFKAAKILHVGGVMINDIPTFRVDHMPYGGVKLSGTGREGIKYALEEMTELKLVSIKLD</sequence>
<comment type="similarity">
    <text evidence="1">Belongs to the aldehyde dehydrogenase family.</text>
</comment>
<dbReference type="eggNOG" id="COG1012">
    <property type="taxonomic scope" value="Bacteria"/>
</dbReference>
<keyword evidence="5" id="KW-1185">Reference proteome</keyword>
<comment type="caution">
    <text evidence="4">The sequence shown here is derived from an EMBL/GenBank/DDBJ whole genome shotgun (WGS) entry which is preliminary data.</text>
</comment>
<dbReference type="InterPro" id="IPR016161">
    <property type="entry name" value="Ald_DH/histidinol_DH"/>
</dbReference>
<keyword evidence="2" id="KW-0560">Oxidoreductase</keyword>